<dbReference type="InterPro" id="IPR043427">
    <property type="entry name" value="YscJ/FliF"/>
</dbReference>
<feature type="non-terminal residue" evidence="5">
    <location>
        <position position="156"/>
    </location>
</feature>
<feature type="domain" description="Flagellar M-ring N-terminal" evidence="4">
    <location>
        <begin position="45"/>
        <end position="156"/>
    </location>
</feature>
<dbReference type="PANTHER" id="PTHR30046:SF0">
    <property type="entry name" value="FLAGELLAR M-RING PROTEIN"/>
    <property type="match status" value="1"/>
</dbReference>
<proteinExistence type="predicted"/>
<accession>A0A382Y5V4</accession>
<protein>
    <recommendedName>
        <fullName evidence="4">Flagellar M-ring N-terminal domain-containing protein</fullName>
    </recommendedName>
</protein>
<dbReference type="InterPro" id="IPR006182">
    <property type="entry name" value="FliF_N_dom"/>
</dbReference>
<evidence type="ECO:0000256" key="3">
    <source>
        <dbReference type="SAM" id="Phobius"/>
    </source>
</evidence>
<keyword evidence="3" id="KW-1133">Transmembrane helix</keyword>
<keyword evidence="3" id="KW-0812">Transmembrane</keyword>
<name>A0A382Y5V4_9ZZZZ</name>
<sequence>MEKLRALGAQLLGIWQQLGVNQKVTVAASGLLVAGTLVAVVFFTSRTDFALLYGGMDPKDAGQVVAVLEEQSIPYEAGAGGTSIHVPREQVYKLRMTLARQGLPKASGQGVGYEIFDEKNTISMSDFVQQVNKKRAIQGELARSISMIAGVESAHV</sequence>
<dbReference type="Pfam" id="PF01514">
    <property type="entry name" value="YscJ_FliF"/>
    <property type="match status" value="1"/>
</dbReference>
<feature type="transmembrane region" description="Helical" evidence="3">
    <location>
        <begin position="24"/>
        <end position="43"/>
    </location>
</feature>
<dbReference type="AlphaFoldDB" id="A0A382Y5V4"/>
<evidence type="ECO:0000259" key="4">
    <source>
        <dbReference type="Pfam" id="PF01514"/>
    </source>
</evidence>
<evidence type="ECO:0000313" key="5">
    <source>
        <dbReference type="EMBL" id="SVD78633.1"/>
    </source>
</evidence>
<keyword evidence="2 3" id="KW-0472">Membrane</keyword>
<dbReference type="Gene3D" id="3.30.300.30">
    <property type="match status" value="1"/>
</dbReference>
<organism evidence="5">
    <name type="scientific">marine metagenome</name>
    <dbReference type="NCBI Taxonomy" id="408172"/>
    <lineage>
        <taxon>unclassified sequences</taxon>
        <taxon>metagenomes</taxon>
        <taxon>ecological metagenomes</taxon>
    </lineage>
</organism>
<evidence type="ECO:0000256" key="1">
    <source>
        <dbReference type="ARBA" id="ARBA00004370"/>
    </source>
</evidence>
<gene>
    <name evidence="5" type="ORF">METZ01_LOCUS431487</name>
</gene>
<dbReference type="InterPro" id="IPR045851">
    <property type="entry name" value="AMP-bd_C_sf"/>
</dbReference>
<dbReference type="PANTHER" id="PTHR30046">
    <property type="entry name" value="FLAGELLAR M-RING PROTEIN"/>
    <property type="match status" value="1"/>
</dbReference>
<dbReference type="EMBL" id="UINC01173178">
    <property type="protein sequence ID" value="SVD78633.1"/>
    <property type="molecule type" value="Genomic_DNA"/>
</dbReference>
<dbReference type="GO" id="GO:0016020">
    <property type="term" value="C:membrane"/>
    <property type="evidence" value="ECO:0007669"/>
    <property type="project" value="UniProtKB-SubCell"/>
</dbReference>
<reference evidence="5" key="1">
    <citation type="submission" date="2018-05" db="EMBL/GenBank/DDBJ databases">
        <authorList>
            <person name="Lanie J.A."/>
            <person name="Ng W.-L."/>
            <person name="Kazmierczak K.M."/>
            <person name="Andrzejewski T.M."/>
            <person name="Davidsen T.M."/>
            <person name="Wayne K.J."/>
            <person name="Tettelin H."/>
            <person name="Glass J.I."/>
            <person name="Rusch D."/>
            <person name="Podicherti R."/>
            <person name="Tsui H.-C.T."/>
            <person name="Winkler M.E."/>
        </authorList>
    </citation>
    <scope>NUCLEOTIDE SEQUENCE</scope>
</reference>
<evidence type="ECO:0000256" key="2">
    <source>
        <dbReference type="ARBA" id="ARBA00023136"/>
    </source>
</evidence>
<comment type="subcellular location">
    <subcellularLocation>
        <location evidence="1">Membrane</location>
    </subcellularLocation>
</comment>